<evidence type="ECO:0000313" key="1">
    <source>
        <dbReference type="EMBL" id="PSW11884.1"/>
    </source>
</evidence>
<accession>A0A2T3NCV6</accession>
<dbReference type="Gene3D" id="2.30.30.830">
    <property type="match status" value="1"/>
</dbReference>
<proteinExistence type="predicted"/>
<gene>
    <name evidence="1" type="ORF">C9J01_15285</name>
</gene>
<sequence>MKDRSKSFLGLGLWLGLMGCHANDSPVEQFIEQTYQQTVADVEPLDEQPIFQAEVFVMSSERVPFQHPKPESPLPEPDGGKLCWQPELRKRSSLLESFTLEELSMRGVIGGTGKEWALIYTPEGALAKVREGSYIGRNHGRVTSVSASEIAVEQIMPDGEGCWLKLPTTLKLASLK</sequence>
<dbReference type="PIRSF" id="PIRSF016481">
    <property type="entry name" value="Pilus_assembly_PilP"/>
    <property type="match status" value="1"/>
</dbReference>
<name>A0A2T3NCV6_9GAMM</name>
<reference evidence="1 2" key="1">
    <citation type="submission" date="2018-03" db="EMBL/GenBank/DDBJ databases">
        <title>Whole genome sequencing of Histamine producing bacteria.</title>
        <authorList>
            <person name="Butler K."/>
        </authorList>
    </citation>
    <scope>NUCLEOTIDE SEQUENCE [LARGE SCALE GENOMIC DNA]</scope>
    <source>
        <strain evidence="1 2">DSM 19138</strain>
    </source>
</reference>
<organism evidence="1 2">
    <name type="scientific">Photobacterium rosenbergii</name>
    <dbReference type="NCBI Taxonomy" id="294936"/>
    <lineage>
        <taxon>Bacteria</taxon>
        <taxon>Pseudomonadati</taxon>
        <taxon>Pseudomonadota</taxon>
        <taxon>Gammaproteobacteria</taxon>
        <taxon>Vibrionales</taxon>
        <taxon>Vibrionaceae</taxon>
        <taxon>Photobacterium</taxon>
    </lineage>
</organism>
<dbReference type="Pfam" id="PF04351">
    <property type="entry name" value="PilP"/>
    <property type="match status" value="1"/>
</dbReference>
<dbReference type="AlphaFoldDB" id="A0A2T3NCV6"/>
<dbReference type="Proteomes" id="UP000241346">
    <property type="component" value="Unassembled WGS sequence"/>
</dbReference>
<dbReference type="PROSITE" id="PS51257">
    <property type="entry name" value="PROKAR_LIPOPROTEIN"/>
    <property type="match status" value="1"/>
</dbReference>
<protein>
    <submittedName>
        <fullName evidence="1">Pilus assembly protein PilQ</fullName>
    </submittedName>
</protein>
<dbReference type="InterPro" id="IPR007446">
    <property type="entry name" value="PilP"/>
</dbReference>
<dbReference type="OrthoDB" id="5296580at2"/>
<comment type="caution">
    <text evidence="1">The sequence shown here is derived from an EMBL/GenBank/DDBJ whole genome shotgun (WGS) entry which is preliminary data.</text>
</comment>
<dbReference type="EMBL" id="PYMB01000006">
    <property type="protein sequence ID" value="PSW11884.1"/>
    <property type="molecule type" value="Genomic_DNA"/>
</dbReference>
<dbReference type="RefSeq" id="WP_107299023.1">
    <property type="nucleotide sequence ID" value="NZ_PYMB01000006.1"/>
</dbReference>
<evidence type="ECO:0000313" key="2">
    <source>
        <dbReference type="Proteomes" id="UP000241346"/>
    </source>
</evidence>